<evidence type="ECO:0000256" key="1">
    <source>
        <dbReference type="ARBA" id="ARBA00010241"/>
    </source>
</evidence>
<comment type="similarity">
    <text evidence="1">Belongs to the neurexin family.</text>
</comment>
<comment type="caution">
    <text evidence="5">The sequence shown here is derived from an EMBL/GenBank/DDBJ whole genome shotgun (WGS) entry which is preliminary data.</text>
</comment>
<evidence type="ECO:0000256" key="3">
    <source>
        <dbReference type="SAM" id="SignalP"/>
    </source>
</evidence>
<evidence type="ECO:0000259" key="4">
    <source>
        <dbReference type="PROSITE" id="PS50022"/>
    </source>
</evidence>
<evidence type="ECO:0000313" key="5">
    <source>
        <dbReference type="EMBL" id="KAK0145688.1"/>
    </source>
</evidence>
<dbReference type="Gene3D" id="2.60.120.200">
    <property type="match status" value="1"/>
</dbReference>
<dbReference type="AlphaFoldDB" id="A0AA47MS75"/>
<protein>
    <submittedName>
        <fullName evidence="5">Contactin-associated protein-like 5</fullName>
    </submittedName>
</protein>
<dbReference type="PROSITE" id="PS01285">
    <property type="entry name" value="FA58C_1"/>
    <property type="match status" value="1"/>
</dbReference>
<dbReference type="SMART" id="SM00231">
    <property type="entry name" value="FA58C"/>
    <property type="match status" value="1"/>
</dbReference>
<dbReference type="FunFam" id="2.60.120.260:FF:000016">
    <property type="entry name" value="Contactin-associated protein-like 4 isoform 1"/>
    <property type="match status" value="1"/>
</dbReference>
<keyword evidence="3" id="KW-0732">Signal</keyword>
<dbReference type="PROSITE" id="PS50022">
    <property type="entry name" value="FA58C_3"/>
    <property type="match status" value="1"/>
</dbReference>
<dbReference type="Pfam" id="PF00754">
    <property type="entry name" value="F5_F8_type_C"/>
    <property type="match status" value="1"/>
</dbReference>
<sequence>MSPQRFPHSFLPALLAGILPGAGGWSPLNSDRYQWLEVDLGGRTRITAVATQGRYGSSDWLTSYLLMFSDTGNNWKQYRQEDSIGSFPGNTNADSVMQHTLQQPVLARYLRLVPLDWNPSGRIGLRLEAYGCPYASDVVGFDGSSGLSYRFGPRPRQRAKESISLKFKTLRRSGTLLHGQGPVEHSLTLELESGKLRLLLRQGSTPVHTYGTTMMLTSIGLVQRDTTSQ</sequence>
<proteinExistence type="inferred from homology"/>
<evidence type="ECO:0000313" key="6">
    <source>
        <dbReference type="Proteomes" id="UP001174136"/>
    </source>
</evidence>
<feature type="signal peptide" evidence="3">
    <location>
        <begin position="1"/>
        <end position="24"/>
    </location>
</feature>
<keyword evidence="2" id="KW-0245">EGF-like domain</keyword>
<gene>
    <name evidence="5" type="primary">CNTNAP5_0</name>
    <name evidence="5" type="ORF">N1851_015410</name>
</gene>
<dbReference type="InterPro" id="IPR001791">
    <property type="entry name" value="Laminin_G"/>
</dbReference>
<dbReference type="Gene3D" id="2.60.120.260">
    <property type="entry name" value="Galactose-binding domain-like"/>
    <property type="match status" value="1"/>
</dbReference>
<dbReference type="Proteomes" id="UP001174136">
    <property type="component" value="Unassembled WGS sequence"/>
</dbReference>
<dbReference type="SUPFAM" id="SSF49899">
    <property type="entry name" value="Concanavalin A-like lectins/glucanases"/>
    <property type="match status" value="1"/>
</dbReference>
<feature type="chain" id="PRO_5041449366" evidence="3">
    <location>
        <begin position="25"/>
        <end position="229"/>
    </location>
</feature>
<evidence type="ECO:0000256" key="2">
    <source>
        <dbReference type="ARBA" id="ARBA00022536"/>
    </source>
</evidence>
<feature type="domain" description="F5/8 type C" evidence="4">
    <location>
        <begin position="1"/>
        <end position="132"/>
    </location>
</feature>
<keyword evidence="6" id="KW-1185">Reference proteome</keyword>
<dbReference type="EMBL" id="JAOPHQ010002844">
    <property type="protein sequence ID" value="KAK0145688.1"/>
    <property type="molecule type" value="Genomic_DNA"/>
</dbReference>
<dbReference type="InterPro" id="IPR008979">
    <property type="entry name" value="Galactose-bd-like_sf"/>
</dbReference>
<reference evidence="5" key="1">
    <citation type="journal article" date="2023" name="Front. Mar. Sci.">
        <title>A new Merluccius polli reference genome to investigate the effects of global change in West African waters.</title>
        <authorList>
            <person name="Mateo J.L."/>
            <person name="Blanco-Fernandez C."/>
            <person name="Garcia-Vazquez E."/>
            <person name="Machado-Schiaffino G."/>
        </authorList>
    </citation>
    <scope>NUCLEOTIDE SEQUENCE</scope>
    <source>
        <strain evidence="5">C29</strain>
        <tissue evidence="5">Fin</tissue>
    </source>
</reference>
<dbReference type="CDD" id="cd00057">
    <property type="entry name" value="FA58C"/>
    <property type="match status" value="1"/>
</dbReference>
<organism evidence="5 6">
    <name type="scientific">Merluccius polli</name>
    <name type="common">Benguela hake</name>
    <name type="synonym">Merluccius cadenati</name>
    <dbReference type="NCBI Taxonomy" id="89951"/>
    <lineage>
        <taxon>Eukaryota</taxon>
        <taxon>Metazoa</taxon>
        <taxon>Chordata</taxon>
        <taxon>Craniata</taxon>
        <taxon>Vertebrata</taxon>
        <taxon>Euteleostomi</taxon>
        <taxon>Actinopterygii</taxon>
        <taxon>Neopterygii</taxon>
        <taxon>Teleostei</taxon>
        <taxon>Neoteleostei</taxon>
        <taxon>Acanthomorphata</taxon>
        <taxon>Zeiogadaria</taxon>
        <taxon>Gadariae</taxon>
        <taxon>Gadiformes</taxon>
        <taxon>Gadoidei</taxon>
        <taxon>Merlucciidae</taxon>
        <taxon>Merluccius</taxon>
    </lineage>
</organism>
<accession>A0AA47MS75</accession>
<dbReference type="PANTHER" id="PTHR24543">
    <property type="entry name" value="MULTICOPPER OXIDASE-RELATED"/>
    <property type="match status" value="1"/>
</dbReference>
<dbReference type="InterPro" id="IPR013320">
    <property type="entry name" value="ConA-like_dom_sf"/>
</dbReference>
<dbReference type="SUPFAM" id="SSF49785">
    <property type="entry name" value="Galactose-binding domain-like"/>
    <property type="match status" value="1"/>
</dbReference>
<dbReference type="CDD" id="cd00110">
    <property type="entry name" value="LamG"/>
    <property type="match status" value="1"/>
</dbReference>
<dbReference type="InterPro" id="IPR000421">
    <property type="entry name" value="FA58C"/>
</dbReference>
<name>A0AA47MS75_MERPO</name>